<dbReference type="InterPro" id="IPR002347">
    <property type="entry name" value="SDR_fam"/>
</dbReference>
<dbReference type="InterPro" id="IPR036291">
    <property type="entry name" value="NAD(P)-bd_dom_sf"/>
</dbReference>
<name>A0ABW0JFP8_9BURK</name>
<dbReference type="Proteomes" id="UP001596103">
    <property type="component" value="Unassembled WGS sequence"/>
</dbReference>
<gene>
    <name evidence="3" type="ORF">ACFPTO_25045</name>
</gene>
<organism evidence="3 4">
    <name type="scientific">Paraburkholderia denitrificans</name>
    <dbReference type="NCBI Taxonomy" id="694025"/>
    <lineage>
        <taxon>Bacteria</taxon>
        <taxon>Pseudomonadati</taxon>
        <taxon>Pseudomonadota</taxon>
        <taxon>Betaproteobacteria</taxon>
        <taxon>Burkholderiales</taxon>
        <taxon>Burkholderiaceae</taxon>
        <taxon>Paraburkholderia</taxon>
    </lineage>
</organism>
<dbReference type="Pfam" id="PF13561">
    <property type="entry name" value="adh_short_C2"/>
    <property type="match status" value="1"/>
</dbReference>
<dbReference type="PANTHER" id="PTHR43477:SF1">
    <property type="entry name" value="DIHYDROANTICAPSIN 7-DEHYDROGENASE"/>
    <property type="match status" value="1"/>
</dbReference>
<evidence type="ECO:0000313" key="4">
    <source>
        <dbReference type="Proteomes" id="UP001596103"/>
    </source>
</evidence>
<dbReference type="PRINTS" id="PR00081">
    <property type="entry name" value="GDHRDH"/>
</dbReference>
<accession>A0ABW0JFP8</accession>
<dbReference type="EMBL" id="JBHSMP010000046">
    <property type="protein sequence ID" value="MFC5432032.1"/>
    <property type="molecule type" value="Genomic_DNA"/>
</dbReference>
<evidence type="ECO:0000256" key="2">
    <source>
        <dbReference type="ARBA" id="ARBA00023002"/>
    </source>
</evidence>
<comment type="caution">
    <text evidence="3">The sequence shown here is derived from an EMBL/GenBank/DDBJ whole genome shotgun (WGS) entry which is preliminary data.</text>
</comment>
<comment type="similarity">
    <text evidence="1">Belongs to the short-chain dehydrogenases/reductases (SDR) family.</text>
</comment>
<dbReference type="InterPro" id="IPR051122">
    <property type="entry name" value="SDR_DHRS6-like"/>
</dbReference>
<reference evidence="4" key="1">
    <citation type="journal article" date="2019" name="Int. J. Syst. Evol. Microbiol.">
        <title>The Global Catalogue of Microorganisms (GCM) 10K type strain sequencing project: providing services to taxonomists for standard genome sequencing and annotation.</title>
        <authorList>
            <consortium name="The Broad Institute Genomics Platform"/>
            <consortium name="The Broad Institute Genome Sequencing Center for Infectious Disease"/>
            <person name="Wu L."/>
            <person name="Ma J."/>
        </authorList>
    </citation>
    <scope>NUCLEOTIDE SEQUENCE [LARGE SCALE GENOMIC DNA]</scope>
    <source>
        <strain evidence="4">CCUG 56042</strain>
    </source>
</reference>
<dbReference type="Gene3D" id="3.40.50.720">
    <property type="entry name" value="NAD(P)-binding Rossmann-like Domain"/>
    <property type="match status" value="1"/>
</dbReference>
<dbReference type="RefSeq" id="WP_377715761.1">
    <property type="nucleotide sequence ID" value="NZ_JBHSMP010000046.1"/>
</dbReference>
<dbReference type="SUPFAM" id="SSF51735">
    <property type="entry name" value="NAD(P)-binding Rossmann-fold domains"/>
    <property type="match status" value="1"/>
</dbReference>
<sequence>MRILVIGATGLLGTEIVRLLSRDHEVIGASRKGPALTVDISDKASIVAMYRQAGAPDAVICVAGTAKFAPLDVLADEDFAFSLANKLMGQINLVRCAPQAVKPGGSITLTSGVLALHPIPGGAAVSVVNAGVDAFVRAAALELAGKLRVNAVSPGWVSETLQAMGRDPDEGVPAAVVAQAYRKCVVEDITGQVVSAALSPQ</sequence>
<dbReference type="NCBIfam" id="NF005754">
    <property type="entry name" value="PRK07578.1"/>
    <property type="match status" value="1"/>
</dbReference>
<protein>
    <submittedName>
        <fullName evidence="3">Short chain dehydrogenase</fullName>
    </submittedName>
</protein>
<evidence type="ECO:0000313" key="3">
    <source>
        <dbReference type="EMBL" id="MFC5432032.1"/>
    </source>
</evidence>
<proteinExistence type="inferred from homology"/>
<keyword evidence="2" id="KW-0560">Oxidoreductase</keyword>
<keyword evidence="4" id="KW-1185">Reference proteome</keyword>
<dbReference type="CDD" id="cd11731">
    <property type="entry name" value="Lin1944_like_SDR_c"/>
    <property type="match status" value="1"/>
</dbReference>
<dbReference type="PANTHER" id="PTHR43477">
    <property type="entry name" value="DIHYDROANTICAPSIN 7-DEHYDROGENASE"/>
    <property type="match status" value="1"/>
</dbReference>
<evidence type="ECO:0000256" key="1">
    <source>
        <dbReference type="ARBA" id="ARBA00006484"/>
    </source>
</evidence>